<evidence type="ECO:0000256" key="1">
    <source>
        <dbReference type="SAM" id="MobiDB-lite"/>
    </source>
</evidence>
<feature type="compositionally biased region" description="Basic and acidic residues" evidence="1">
    <location>
        <begin position="221"/>
        <end position="231"/>
    </location>
</feature>
<feature type="compositionally biased region" description="Acidic residues" evidence="1">
    <location>
        <begin position="232"/>
        <end position="242"/>
    </location>
</feature>
<reference evidence="2" key="1">
    <citation type="submission" date="2018-11" db="EMBL/GenBank/DDBJ databases">
        <authorList>
            <consortium name="Pathogen Informatics"/>
        </authorList>
    </citation>
    <scope>NUCLEOTIDE SEQUENCE</scope>
</reference>
<keyword evidence="3" id="KW-1185">Reference proteome</keyword>
<comment type="caution">
    <text evidence="2">The sequence shown here is derived from an EMBL/GenBank/DDBJ whole genome shotgun (WGS) entry which is preliminary data.</text>
</comment>
<feature type="compositionally biased region" description="Acidic residues" evidence="1">
    <location>
        <begin position="252"/>
        <end position="261"/>
    </location>
</feature>
<feature type="region of interest" description="Disordered" evidence="1">
    <location>
        <begin position="221"/>
        <end position="363"/>
    </location>
</feature>
<evidence type="ECO:0000313" key="2">
    <source>
        <dbReference type="EMBL" id="VEL09105.1"/>
    </source>
</evidence>
<organism evidence="2 3">
    <name type="scientific">Protopolystoma xenopodis</name>
    <dbReference type="NCBI Taxonomy" id="117903"/>
    <lineage>
        <taxon>Eukaryota</taxon>
        <taxon>Metazoa</taxon>
        <taxon>Spiralia</taxon>
        <taxon>Lophotrochozoa</taxon>
        <taxon>Platyhelminthes</taxon>
        <taxon>Monogenea</taxon>
        <taxon>Polyopisthocotylea</taxon>
        <taxon>Polystomatidea</taxon>
        <taxon>Polystomatidae</taxon>
        <taxon>Protopolystoma</taxon>
    </lineage>
</organism>
<proteinExistence type="predicted"/>
<name>A0A3S4ZQ32_9PLAT</name>
<gene>
    <name evidence="2" type="ORF">PXEA_LOCUS2545</name>
</gene>
<evidence type="ECO:0000313" key="3">
    <source>
        <dbReference type="Proteomes" id="UP000784294"/>
    </source>
</evidence>
<feature type="compositionally biased region" description="Polar residues" evidence="1">
    <location>
        <begin position="308"/>
        <end position="319"/>
    </location>
</feature>
<feature type="compositionally biased region" description="Acidic residues" evidence="1">
    <location>
        <begin position="272"/>
        <end position="307"/>
    </location>
</feature>
<dbReference type="AlphaFoldDB" id="A0A3S4ZQ32"/>
<dbReference type="EMBL" id="CAAALY010005467">
    <property type="protein sequence ID" value="VEL09105.1"/>
    <property type="molecule type" value="Genomic_DNA"/>
</dbReference>
<dbReference type="Proteomes" id="UP000784294">
    <property type="component" value="Unassembled WGS sequence"/>
</dbReference>
<feature type="compositionally biased region" description="Low complexity" evidence="1">
    <location>
        <begin position="327"/>
        <end position="342"/>
    </location>
</feature>
<sequence>MENPTSVRNSLRTVSPQLYNMDGEEAQEDRAEVRKLYAVPEQVLPLDRLVRDPIGTPPNVMLEASCAVSPGHSNFQNLACLDNHRNVQDLRLSGSILYPPQRVSAAASETALMTNRGNGAGLVQVKKSLNKDRSSSIDVHDNHCCRNNGESGESISLKGNVCNPTPILDPMRHSPIELVGLESRSSVQICDSPSIPARKRHTFRQTRNGYLTKEDRSKLFDSAEFNESREGLDEESDEQDEDDKLRKQQRDEEIEEEEEVDEKEKANKIGGADEEGNEEDEVEEEDEEDEDEEEEEEEEEESEEEPDNGTSSVVTTDGSRNLERAQMLSMSSLKEMGLSSSSIDTPASKQEGRDNYKVQRNRTSFTNDQLEELELGRLEISGLIVQASPY</sequence>
<protein>
    <submittedName>
        <fullName evidence="2">Uncharacterized protein</fullName>
    </submittedName>
</protein>
<accession>A0A3S4ZQ32</accession>